<accession>A0A1Y2LVU5</accession>
<dbReference type="EMBL" id="KZ107847">
    <property type="protein sequence ID" value="OSS47732.1"/>
    <property type="molecule type" value="Genomic_DNA"/>
</dbReference>
<reference evidence="2 3" key="1">
    <citation type="journal article" date="2017" name="Genome Announc.">
        <title>Genome sequence of the saprophytic ascomycete Epicoccum nigrum ICMP 19927 strain isolated from New Zealand.</title>
        <authorList>
            <person name="Fokin M."/>
            <person name="Fleetwood D."/>
            <person name="Weir B.S."/>
            <person name="Villas-Boas S.G."/>
        </authorList>
    </citation>
    <scope>NUCLEOTIDE SEQUENCE [LARGE SCALE GENOMIC DNA]</scope>
    <source>
        <strain evidence="2 3">ICMP 19927</strain>
    </source>
</reference>
<dbReference type="Proteomes" id="UP000193240">
    <property type="component" value="Unassembled WGS sequence"/>
</dbReference>
<evidence type="ECO:0000313" key="3">
    <source>
        <dbReference type="Proteomes" id="UP000193240"/>
    </source>
</evidence>
<evidence type="ECO:0000256" key="1">
    <source>
        <dbReference type="SAM" id="MobiDB-lite"/>
    </source>
</evidence>
<sequence>MKYCPSNYHHSQKPPVYPTVGLDSYHSADTRPGEAGHATGDIHQGYSKSANCSIKGFEWTAKMVSDLYKTSDWNEMRSDRTELRAASRGCQYRSRGRLSPSSHRAPYR</sequence>
<evidence type="ECO:0000313" key="2">
    <source>
        <dbReference type="EMBL" id="OSS47732.1"/>
    </source>
</evidence>
<name>A0A1Y2LVU5_EPING</name>
<protein>
    <submittedName>
        <fullName evidence="2">Uncharacterized protein</fullName>
    </submittedName>
</protein>
<dbReference type="AlphaFoldDB" id="A0A1Y2LVU5"/>
<dbReference type="InParanoid" id="A0A1Y2LVU5"/>
<organism evidence="2 3">
    <name type="scientific">Epicoccum nigrum</name>
    <name type="common">Soil fungus</name>
    <name type="synonym">Epicoccum purpurascens</name>
    <dbReference type="NCBI Taxonomy" id="105696"/>
    <lineage>
        <taxon>Eukaryota</taxon>
        <taxon>Fungi</taxon>
        <taxon>Dikarya</taxon>
        <taxon>Ascomycota</taxon>
        <taxon>Pezizomycotina</taxon>
        <taxon>Dothideomycetes</taxon>
        <taxon>Pleosporomycetidae</taxon>
        <taxon>Pleosporales</taxon>
        <taxon>Pleosporineae</taxon>
        <taxon>Didymellaceae</taxon>
        <taxon>Epicoccum</taxon>
    </lineage>
</organism>
<feature type="region of interest" description="Disordered" evidence="1">
    <location>
        <begin position="83"/>
        <end position="108"/>
    </location>
</feature>
<proteinExistence type="predicted"/>
<keyword evidence="3" id="KW-1185">Reference proteome</keyword>
<feature type="region of interest" description="Disordered" evidence="1">
    <location>
        <begin position="1"/>
        <end position="44"/>
    </location>
</feature>
<gene>
    <name evidence="2" type="ORF">B5807_06699</name>
</gene>